<keyword evidence="1" id="KW-0472">Membrane</keyword>
<keyword evidence="1" id="KW-0812">Transmembrane</keyword>
<accession>E9IA30</accession>
<evidence type="ECO:0000313" key="2">
    <source>
        <dbReference type="EMBL" id="EFZ22573.1"/>
    </source>
</evidence>
<feature type="non-terminal residue" evidence="2">
    <location>
        <position position="127"/>
    </location>
</feature>
<dbReference type="EMBL" id="GL761956">
    <property type="protein sequence ID" value="EFZ22573.1"/>
    <property type="molecule type" value="Genomic_DNA"/>
</dbReference>
<reference evidence="2" key="1">
    <citation type="journal article" date="2011" name="Proc. Natl. Acad. Sci. U.S.A.">
        <title>The genome of the fire ant Solenopsis invicta.</title>
        <authorList>
            <person name="Wurm Y."/>
            <person name="Wang J."/>
            <person name="Riba-Grognuz O."/>
            <person name="Corona M."/>
            <person name="Nygaard S."/>
            <person name="Hunt B.G."/>
            <person name="Ingram K.K."/>
            <person name="Falquet L."/>
            <person name="Nipitwattanaphon M."/>
            <person name="Gotzek D."/>
            <person name="Dijkstra M.B."/>
            <person name="Oettler J."/>
            <person name="Comtesse F."/>
            <person name="Shih C.J."/>
            <person name="Wu W.J."/>
            <person name="Yang C.C."/>
            <person name="Thomas J."/>
            <person name="Beaudoing E."/>
            <person name="Pradervand S."/>
            <person name="Flegel V."/>
            <person name="Cook E.D."/>
            <person name="Fabbretti R."/>
            <person name="Stockinger H."/>
            <person name="Long L."/>
            <person name="Farmerie W.G."/>
            <person name="Oakey J."/>
            <person name="Boomsma J.J."/>
            <person name="Pamilo P."/>
            <person name="Yi S.V."/>
            <person name="Heinze J."/>
            <person name="Goodisman M.A."/>
            <person name="Farinelli L."/>
            <person name="Harshman K."/>
            <person name="Hulo N."/>
            <person name="Cerutti L."/>
            <person name="Xenarios I."/>
            <person name="Shoemaker D."/>
            <person name="Keller L."/>
        </authorList>
    </citation>
    <scope>NUCLEOTIDE SEQUENCE [LARGE SCALE GENOMIC DNA]</scope>
</reference>
<keyword evidence="1" id="KW-1133">Transmembrane helix</keyword>
<protein>
    <submittedName>
        <fullName evidence="2">Uncharacterized protein</fullName>
    </submittedName>
</protein>
<evidence type="ECO:0000256" key="1">
    <source>
        <dbReference type="SAM" id="Phobius"/>
    </source>
</evidence>
<proteinExistence type="predicted"/>
<dbReference type="HOGENOM" id="CLU_1976105_0_0_1"/>
<sequence length="127" mass="15253">IEKHAGSFALFRHFVVSCYPALLRRFVRLFRFSEHADLIFLHQLHRIFRMPDIVEVFGGVYAFVIYQNLLATWMLIEKAMDVVYFVVQDENVFIQIFDFCDLATREYFVFRHVSVDFLLFFLRSVNL</sequence>
<organism>
    <name type="scientific">Solenopsis invicta</name>
    <name type="common">Red imported fire ant</name>
    <name type="synonym">Solenopsis wagneri</name>
    <dbReference type="NCBI Taxonomy" id="13686"/>
    <lineage>
        <taxon>Eukaryota</taxon>
        <taxon>Metazoa</taxon>
        <taxon>Ecdysozoa</taxon>
        <taxon>Arthropoda</taxon>
        <taxon>Hexapoda</taxon>
        <taxon>Insecta</taxon>
        <taxon>Pterygota</taxon>
        <taxon>Neoptera</taxon>
        <taxon>Endopterygota</taxon>
        <taxon>Hymenoptera</taxon>
        <taxon>Apocrita</taxon>
        <taxon>Aculeata</taxon>
        <taxon>Formicoidea</taxon>
        <taxon>Formicidae</taxon>
        <taxon>Myrmicinae</taxon>
        <taxon>Solenopsis</taxon>
    </lineage>
</organism>
<name>E9IA30_SOLIN</name>
<feature type="non-terminal residue" evidence="2">
    <location>
        <position position="1"/>
    </location>
</feature>
<dbReference type="AlphaFoldDB" id="E9IA30"/>
<feature type="transmembrane region" description="Helical" evidence="1">
    <location>
        <begin position="53"/>
        <end position="76"/>
    </location>
</feature>
<gene>
    <name evidence="2" type="ORF">SINV_15163</name>
</gene>